<geneLocation type="plasmid" evidence="3 4">
    <name>pTT6-1</name>
</geneLocation>
<proteinExistence type="predicted"/>
<feature type="domain" description="Isochorismatase-like" evidence="2">
    <location>
        <begin position="17"/>
        <end position="202"/>
    </location>
</feature>
<sequence>MTETITRRDAPYESGRTALLLVDMQRIWLEPGLDPAHPDRTADHYFHRETAGRVIPNQQRLLGSARKAGVEVLHTIIRSLTEDGRDRSLDHKLTPIHIPPSLEEGLPPPELAPVGDEILLPKTSSGVFNSTNIDYLLKNLGIRYLVVAGILTDQCVDMTVRDGADKGYLVTCVSDACAAPTPERHGNALKAFGGYCWVTDTETVVSRFDALGSVRGAA</sequence>
<accession>A0ABX7BIC6</accession>
<keyword evidence="4" id="KW-1185">Reference proteome</keyword>
<evidence type="ECO:0000256" key="1">
    <source>
        <dbReference type="ARBA" id="ARBA00022801"/>
    </source>
</evidence>
<dbReference type="RefSeq" id="WP_201082089.1">
    <property type="nucleotide sequence ID" value="NZ_CP067421.1"/>
</dbReference>
<dbReference type="InterPro" id="IPR050272">
    <property type="entry name" value="Isochorismatase-like_hydrls"/>
</dbReference>
<keyword evidence="3" id="KW-0614">Plasmid</keyword>
<dbReference type="InterPro" id="IPR000868">
    <property type="entry name" value="Isochorismatase-like_dom"/>
</dbReference>
<dbReference type="EMBL" id="CP067421">
    <property type="protein sequence ID" value="QQP92851.1"/>
    <property type="molecule type" value="Genomic_DNA"/>
</dbReference>
<dbReference type="Pfam" id="PF00857">
    <property type="entry name" value="Isochorismatase"/>
    <property type="match status" value="1"/>
</dbReference>
<dbReference type="PANTHER" id="PTHR43540">
    <property type="entry name" value="PEROXYUREIDOACRYLATE/UREIDOACRYLATE AMIDOHYDROLASE-RELATED"/>
    <property type="match status" value="1"/>
</dbReference>
<evidence type="ECO:0000313" key="4">
    <source>
        <dbReference type="Proteomes" id="UP000595197"/>
    </source>
</evidence>
<dbReference type="SUPFAM" id="SSF52499">
    <property type="entry name" value="Isochorismatase-like hydrolases"/>
    <property type="match status" value="1"/>
</dbReference>
<name>A0ABX7BIC6_9PROT</name>
<evidence type="ECO:0000259" key="2">
    <source>
        <dbReference type="Pfam" id="PF00857"/>
    </source>
</evidence>
<protein>
    <submittedName>
        <fullName evidence="3">Cysteine hydrolase</fullName>
    </submittedName>
</protein>
<organism evidence="3 4">
    <name type="scientific">Skermanella cutis</name>
    <dbReference type="NCBI Taxonomy" id="2775420"/>
    <lineage>
        <taxon>Bacteria</taxon>
        <taxon>Pseudomonadati</taxon>
        <taxon>Pseudomonadota</taxon>
        <taxon>Alphaproteobacteria</taxon>
        <taxon>Rhodospirillales</taxon>
        <taxon>Azospirillaceae</taxon>
        <taxon>Skermanella</taxon>
    </lineage>
</organism>
<evidence type="ECO:0000313" key="3">
    <source>
        <dbReference type="EMBL" id="QQP92851.1"/>
    </source>
</evidence>
<gene>
    <name evidence="3" type="ORF">IGS68_30905</name>
</gene>
<keyword evidence="1 3" id="KW-0378">Hydrolase</keyword>
<dbReference type="CDD" id="cd00431">
    <property type="entry name" value="cysteine_hydrolases"/>
    <property type="match status" value="1"/>
</dbReference>
<dbReference type="PANTHER" id="PTHR43540:SF1">
    <property type="entry name" value="ISOCHORISMATASE HYDROLASE"/>
    <property type="match status" value="1"/>
</dbReference>
<dbReference type="Proteomes" id="UP000595197">
    <property type="component" value="Plasmid pTT6-1"/>
</dbReference>
<dbReference type="Gene3D" id="3.40.50.850">
    <property type="entry name" value="Isochorismatase-like"/>
    <property type="match status" value="1"/>
</dbReference>
<reference evidence="3" key="1">
    <citation type="submission" date="2021-02" db="EMBL/GenBank/DDBJ databases">
        <title>Skermanella TT6 skin isolate.</title>
        <authorList>
            <person name="Lee K."/>
            <person name="Ganzorig M."/>
        </authorList>
    </citation>
    <scope>NUCLEOTIDE SEQUENCE</scope>
    <source>
        <strain evidence="3">TT6</strain>
    </source>
</reference>
<dbReference type="GO" id="GO:0016787">
    <property type="term" value="F:hydrolase activity"/>
    <property type="evidence" value="ECO:0007669"/>
    <property type="project" value="UniProtKB-KW"/>
</dbReference>
<dbReference type="InterPro" id="IPR036380">
    <property type="entry name" value="Isochorismatase-like_sf"/>
</dbReference>